<dbReference type="GO" id="GO:0003677">
    <property type="term" value="F:DNA binding"/>
    <property type="evidence" value="ECO:0007669"/>
    <property type="project" value="UniProtKB-KW"/>
</dbReference>
<dbReference type="GO" id="GO:0016020">
    <property type="term" value="C:membrane"/>
    <property type="evidence" value="ECO:0007669"/>
    <property type="project" value="InterPro"/>
</dbReference>
<dbReference type="EMBL" id="JAESWA010000020">
    <property type="protein sequence ID" value="MBL4931516.1"/>
    <property type="molecule type" value="Genomic_DNA"/>
</dbReference>
<dbReference type="InterPro" id="IPR002078">
    <property type="entry name" value="Sigma_54_int"/>
</dbReference>
<evidence type="ECO:0000259" key="7">
    <source>
        <dbReference type="PROSITE" id="PS51372"/>
    </source>
</evidence>
<evidence type="ECO:0000256" key="2">
    <source>
        <dbReference type="ARBA" id="ARBA00022741"/>
    </source>
</evidence>
<dbReference type="GO" id="GO:0006355">
    <property type="term" value="P:regulation of DNA-templated transcription"/>
    <property type="evidence" value="ECO:0007669"/>
    <property type="project" value="InterPro"/>
</dbReference>
<comment type="caution">
    <text evidence="8">The sequence shown here is derived from an EMBL/GenBank/DDBJ whole genome shotgun (WGS) entry which is preliminary data.</text>
</comment>
<dbReference type="SUPFAM" id="SSF63520">
    <property type="entry name" value="PTS-regulatory domain, PRD"/>
    <property type="match status" value="2"/>
</dbReference>
<dbReference type="PANTHER" id="PTHR32071">
    <property type="entry name" value="TRANSCRIPTIONAL REGULATORY PROTEIN"/>
    <property type="match status" value="1"/>
</dbReference>
<dbReference type="GO" id="GO:0009401">
    <property type="term" value="P:phosphoenolpyruvate-dependent sugar phosphotransferase system"/>
    <property type="evidence" value="ECO:0007669"/>
    <property type="project" value="InterPro"/>
</dbReference>
<feature type="domain" description="PTS EIIA type-4" evidence="6">
    <location>
        <begin position="548"/>
        <end position="688"/>
    </location>
</feature>
<sequence length="896" mass="101855">MKRIDKVYKTLYEFCLRQYKSGENIIGISAIELSKTLEIQRTNASSDLNKLYSQGRVEKIEGKPVLYKVLDEAIFKHGETSIDVFENVLGASVSLRNSILQAKSAIVYPPDGLHTILFGETGTGKSMFAETMFKYAKEIGKFTEDSPFVTFNCADYSNNPQLLMAQLFGVKKGSYTGADKDRDGLIEKANGGILFLDEVHRLPPEGQEMLFYIIDKGVYRKLGETQVENSIKVLIICATTENTQSGLLKTFTRRIPMTIKLPSLRERSLEERYDLIKTFLKNEAKCIKTDITVTSNTLKALLLYDCPNNIGQLKSDIKLCCAKAFLNNMLNREESLYINSQDLPDYIIKGALKYKNNKEEVDKFLNEDALKFTSSGINTWETEEKSNYNFYDALEEKKKVLETKGMNEKDIKLIMSLDMDRYLKKYILTIGNDNLEELYKVVDKKVVSIIDRFLKEAERKLNRKFNNKILYGLSMHIVSTIERIKTGRNMENHQLEDIKYNYKKEFEIANVLKESIECYFNVILSEDEVGFITMFLCMDNNEVVKEEKVGVVVAMHGESAATSIVDVANRLLGENHAIGYNMPLDQKPEVALENLMDIVRNANKGNGVILLVDMGSLVFFGDMISEKTKIPIKSVDMVSTLIVLEATRKALLNYSLEEIYDACTSSSPYKGKIYKESYEFNERLKNNVIVTACITGQGAALKLKDILEQKLNLSRHNIDVIPIEITDSTKFKRNIEKIKKNKNVIGVVSASNPKDREVIYLSTSDIFKGEKINELSEVIALIQTIDSMQKVIEENTDINSSKFIEGFRKFIIILRNNNVQIGENPMLGLILHIACAIERVLKNEKIIHINSNGDIVKKNMDKINLIRDALESLESSFGVKFPIEEYANVVKIAYYL</sequence>
<dbReference type="InterPro" id="IPR036662">
    <property type="entry name" value="PTS_EIIA_man-typ_sf"/>
</dbReference>
<dbReference type="GO" id="GO:0016740">
    <property type="term" value="F:transferase activity"/>
    <property type="evidence" value="ECO:0007669"/>
    <property type="project" value="UniProtKB-KW"/>
</dbReference>
<dbReference type="Proteomes" id="UP000623681">
    <property type="component" value="Unassembled WGS sequence"/>
</dbReference>
<dbReference type="InterPro" id="IPR025943">
    <property type="entry name" value="Sigma_54_int_dom_ATP-bd_2"/>
</dbReference>
<dbReference type="Gene3D" id="3.40.50.510">
    <property type="entry name" value="Phosphotransferase system, mannose-type IIA component"/>
    <property type="match status" value="1"/>
</dbReference>
<accession>A0A937FH92</accession>
<evidence type="ECO:0000256" key="4">
    <source>
        <dbReference type="ARBA" id="ARBA00023125"/>
    </source>
</evidence>
<dbReference type="Gene3D" id="1.10.1790.10">
    <property type="entry name" value="PRD domain"/>
    <property type="match status" value="2"/>
</dbReference>
<dbReference type="Pfam" id="PF03610">
    <property type="entry name" value="EIIA-man"/>
    <property type="match status" value="1"/>
</dbReference>
<evidence type="ECO:0000313" key="9">
    <source>
        <dbReference type="Proteomes" id="UP000623681"/>
    </source>
</evidence>
<evidence type="ECO:0000256" key="1">
    <source>
        <dbReference type="ARBA" id="ARBA00022679"/>
    </source>
</evidence>
<name>A0A937FH92_9CLOT</name>
<dbReference type="Pfam" id="PF00158">
    <property type="entry name" value="Sigma54_activat"/>
    <property type="match status" value="1"/>
</dbReference>
<dbReference type="PANTHER" id="PTHR32071:SF38">
    <property type="entry name" value="PSP OPERON TRANSCRIPTIONAL ACTIVATOR"/>
    <property type="match status" value="1"/>
</dbReference>
<dbReference type="InterPro" id="IPR004701">
    <property type="entry name" value="PTS_EIIA_man-typ"/>
</dbReference>
<dbReference type="SUPFAM" id="SSF46785">
    <property type="entry name" value="Winged helix' DNA-binding domain"/>
    <property type="match status" value="1"/>
</dbReference>
<feature type="domain" description="PRD" evidence="7">
    <location>
        <begin position="795"/>
        <end position="896"/>
    </location>
</feature>
<keyword evidence="9" id="KW-1185">Reference proteome</keyword>
<keyword evidence="3" id="KW-0067">ATP-binding</keyword>
<organism evidence="8 9">
    <name type="scientific">Clostridium paridis</name>
    <dbReference type="NCBI Taxonomy" id="2803863"/>
    <lineage>
        <taxon>Bacteria</taxon>
        <taxon>Bacillati</taxon>
        <taxon>Bacillota</taxon>
        <taxon>Clostridia</taxon>
        <taxon>Eubacteriales</taxon>
        <taxon>Clostridiaceae</taxon>
        <taxon>Clostridium</taxon>
    </lineage>
</organism>
<dbReference type="InterPro" id="IPR003593">
    <property type="entry name" value="AAA+_ATPase"/>
</dbReference>
<keyword evidence="1" id="KW-0808">Transferase</keyword>
<dbReference type="InterPro" id="IPR036634">
    <property type="entry name" value="PRD_sf"/>
</dbReference>
<dbReference type="RefSeq" id="WP_202766901.1">
    <property type="nucleotide sequence ID" value="NZ_JAESWA010000020.1"/>
</dbReference>
<evidence type="ECO:0000256" key="3">
    <source>
        <dbReference type="ARBA" id="ARBA00022840"/>
    </source>
</evidence>
<dbReference type="AlphaFoldDB" id="A0A937FH92"/>
<dbReference type="InterPro" id="IPR027417">
    <property type="entry name" value="P-loop_NTPase"/>
</dbReference>
<evidence type="ECO:0000259" key="6">
    <source>
        <dbReference type="PROSITE" id="PS51096"/>
    </source>
</evidence>
<evidence type="ECO:0000313" key="8">
    <source>
        <dbReference type="EMBL" id="MBL4931516.1"/>
    </source>
</evidence>
<dbReference type="PROSITE" id="PS51372">
    <property type="entry name" value="PRD_2"/>
    <property type="match status" value="2"/>
</dbReference>
<feature type="domain" description="PRD" evidence="7">
    <location>
        <begin position="441"/>
        <end position="546"/>
    </location>
</feature>
<dbReference type="InterPro" id="IPR011608">
    <property type="entry name" value="PRD"/>
</dbReference>
<protein>
    <submittedName>
        <fullName evidence="8">Sigma 54-interacting transcriptional regulator</fullName>
    </submittedName>
</protein>
<keyword evidence="4" id="KW-0238">DNA-binding</keyword>
<dbReference type="CDD" id="cd00009">
    <property type="entry name" value="AAA"/>
    <property type="match status" value="1"/>
</dbReference>
<dbReference type="SUPFAM" id="SSF52540">
    <property type="entry name" value="P-loop containing nucleoside triphosphate hydrolases"/>
    <property type="match status" value="1"/>
</dbReference>
<evidence type="ECO:0000259" key="5">
    <source>
        <dbReference type="PROSITE" id="PS50045"/>
    </source>
</evidence>
<dbReference type="PROSITE" id="PS50045">
    <property type="entry name" value="SIGMA54_INTERACT_4"/>
    <property type="match status" value="1"/>
</dbReference>
<dbReference type="PROSITE" id="PS51096">
    <property type="entry name" value="PTS_EIIA_TYPE_4"/>
    <property type="match status" value="1"/>
</dbReference>
<dbReference type="InterPro" id="IPR036390">
    <property type="entry name" value="WH_DNA-bd_sf"/>
</dbReference>
<dbReference type="GO" id="GO:0005524">
    <property type="term" value="F:ATP binding"/>
    <property type="evidence" value="ECO:0007669"/>
    <property type="project" value="UniProtKB-KW"/>
</dbReference>
<dbReference type="PROSITE" id="PS00676">
    <property type="entry name" value="SIGMA54_INTERACT_2"/>
    <property type="match status" value="1"/>
</dbReference>
<dbReference type="SUPFAM" id="SSF53062">
    <property type="entry name" value="PTS system fructose IIA component-like"/>
    <property type="match status" value="1"/>
</dbReference>
<gene>
    <name evidence="8" type="ORF">JK634_06845</name>
</gene>
<dbReference type="SMART" id="SM00382">
    <property type="entry name" value="AAA"/>
    <property type="match status" value="1"/>
</dbReference>
<dbReference type="Gene3D" id="3.40.50.300">
    <property type="entry name" value="P-loop containing nucleotide triphosphate hydrolases"/>
    <property type="match status" value="1"/>
</dbReference>
<proteinExistence type="predicted"/>
<feature type="domain" description="Sigma-54 factor interaction" evidence="5">
    <location>
        <begin position="88"/>
        <end position="322"/>
    </location>
</feature>
<dbReference type="Pfam" id="PF00874">
    <property type="entry name" value="PRD"/>
    <property type="match status" value="2"/>
</dbReference>
<reference evidence="8" key="1">
    <citation type="submission" date="2021-01" db="EMBL/GenBank/DDBJ databases">
        <title>Genome public.</title>
        <authorList>
            <person name="Liu C."/>
            <person name="Sun Q."/>
        </authorList>
    </citation>
    <scope>NUCLEOTIDE SEQUENCE</scope>
    <source>
        <strain evidence="8">YIM B02565</strain>
    </source>
</reference>
<keyword evidence="2" id="KW-0547">Nucleotide-binding</keyword>